<dbReference type="GO" id="GO:0003677">
    <property type="term" value="F:DNA binding"/>
    <property type="evidence" value="ECO:0007669"/>
    <property type="project" value="UniProtKB-KW"/>
</dbReference>
<dbReference type="InterPro" id="IPR039425">
    <property type="entry name" value="RNA_pol_sigma-70-like"/>
</dbReference>
<dbReference type="STRING" id="1413211.U473_00130"/>
<comment type="caution">
    <text evidence="6">The sequence shown here is derived from an EMBL/GenBank/DDBJ whole genome shotgun (WGS) entry which is preliminary data.</text>
</comment>
<dbReference type="GO" id="GO:0016987">
    <property type="term" value="F:sigma factor activity"/>
    <property type="evidence" value="ECO:0007669"/>
    <property type="project" value="UniProtKB-KW"/>
</dbReference>
<evidence type="ECO:0000313" key="7">
    <source>
        <dbReference type="Proteomes" id="UP000070352"/>
    </source>
</evidence>
<reference evidence="6 7" key="1">
    <citation type="submission" date="2016-02" db="EMBL/GenBank/DDBJ databases">
        <title>Draft Genome for Tepidibacillus decaturensis nov. sp. Strain Z9, an Anaerobic, Moderately Thermophilic and Heterotrophic Bacterium from Deep Subsurface of the Illinois Basin, USA.</title>
        <authorList>
            <person name="Dong Y."/>
            <person name="Chang J.Y."/>
            <person name="Sanford R."/>
            <person name="Fouke B.W."/>
        </authorList>
    </citation>
    <scope>NUCLEOTIDE SEQUENCE [LARGE SCALE GENOMIC DNA]</scope>
    <source>
        <strain evidence="6 7">Z9</strain>
    </source>
</reference>
<dbReference type="PANTHER" id="PTHR43133">
    <property type="entry name" value="RNA POLYMERASE ECF-TYPE SIGMA FACTO"/>
    <property type="match status" value="1"/>
</dbReference>
<name>A0A135L186_9BACI</name>
<dbReference type="GO" id="GO:0006352">
    <property type="term" value="P:DNA-templated transcription initiation"/>
    <property type="evidence" value="ECO:0007669"/>
    <property type="project" value="InterPro"/>
</dbReference>
<dbReference type="InterPro" id="IPR013324">
    <property type="entry name" value="RNA_pol_sigma_r3/r4-like"/>
</dbReference>
<dbReference type="InterPro" id="IPR013249">
    <property type="entry name" value="RNA_pol_sigma70_r4_t2"/>
</dbReference>
<dbReference type="Proteomes" id="UP000070352">
    <property type="component" value="Unassembled WGS sequence"/>
</dbReference>
<protein>
    <recommendedName>
        <fullName evidence="5">RNA polymerase sigma factor 70 region 4 type 2 domain-containing protein</fullName>
    </recommendedName>
</protein>
<dbReference type="RefSeq" id="WP_235589043.1">
    <property type="nucleotide sequence ID" value="NZ_LSKU01000001.1"/>
</dbReference>
<dbReference type="SUPFAM" id="SSF88659">
    <property type="entry name" value="Sigma3 and sigma4 domains of RNA polymerase sigma factors"/>
    <property type="match status" value="1"/>
</dbReference>
<keyword evidence="7" id="KW-1185">Reference proteome</keyword>
<evidence type="ECO:0000259" key="5">
    <source>
        <dbReference type="Pfam" id="PF08281"/>
    </source>
</evidence>
<dbReference type="Pfam" id="PF08281">
    <property type="entry name" value="Sigma70_r4_2"/>
    <property type="match status" value="1"/>
</dbReference>
<evidence type="ECO:0000256" key="1">
    <source>
        <dbReference type="ARBA" id="ARBA00023015"/>
    </source>
</evidence>
<keyword evidence="1" id="KW-0805">Transcription regulation</keyword>
<evidence type="ECO:0000256" key="4">
    <source>
        <dbReference type="ARBA" id="ARBA00023163"/>
    </source>
</evidence>
<keyword evidence="4" id="KW-0804">Transcription</keyword>
<evidence type="ECO:0000313" key="6">
    <source>
        <dbReference type="EMBL" id="KXG42627.1"/>
    </source>
</evidence>
<dbReference type="AlphaFoldDB" id="A0A135L186"/>
<dbReference type="Gene3D" id="1.10.10.10">
    <property type="entry name" value="Winged helix-like DNA-binding domain superfamily/Winged helix DNA-binding domain"/>
    <property type="match status" value="1"/>
</dbReference>
<dbReference type="PANTHER" id="PTHR43133:SF8">
    <property type="entry name" value="RNA POLYMERASE SIGMA FACTOR HI_1459-RELATED"/>
    <property type="match status" value="1"/>
</dbReference>
<feature type="domain" description="RNA polymerase sigma factor 70 region 4 type 2" evidence="5">
    <location>
        <begin position="42"/>
        <end position="94"/>
    </location>
</feature>
<evidence type="ECO:0000256" key="3">
    <source>
        <dbReference type="ARBA" id="ARBA00023125"/>
    </source>
</evidence>
<gene>
    <name evidence="6" type="ORF">U473_00130</name>
</gene>
<proteinExistence type="predicted"/>
<dbReference type="InterPro" id="IPR014284">
    <property type="entry name" value="RNA_pol_sigma-70_dom"/>
</dbReference>
<keyword evidence="3" id="KW-0238">DNA-binding</keyword>
<accession>A0A135L186</accession>
<keyword evidence="2" id="KW-0731">Sigma factor</keyword>
<dbReference type="CDD" id="cd06171">
    <property type="entry name" value="Sigma70_r4"/>
    <property type="match status" value="1"/>
</dbReference>
<organism evidence="6 7">
    <name type="scientific">Tepidibacillus decaturensis</name>
    <dbReference type="NCBI Taxonomy" id="1413211"/>
    <lineage>
        <taxon>Bacteria</taxon>
        <taxon>Bacillati</taxon>
        <taxon>Bacillota</taxon>
        <taxon>Bacilli</taxon>
        <taxon>Bacillales</taxon>
        <taxon>Bacillaceae</taxon>
        <taxon>Tepidibacillus</taxon>
    </lineage>
</organism>
<evidence type="ECO:0000256" key="2">
    <source>
        <dbReference type="ARBA" id="ARBA00023082"/>
    </source>
</evidence>
<sequence>MIRKQKRSNGIPTEDTFLEKEIVSQPLSSSVESEIELVWLKENLRFAINELPANFRAVIILKYGHELKEQEIAKILGENIGTVKSRIYRAKNKLKSLLLSSDNMDGDSL</sequence>
<dbReference type="EMBL" id="LSKU01000001">
    <property type="protein sequence ID" value="KXG42627.1"/>
    <property type="molecule type" value="Genomic_DNA"/>
</dbReference>
<dbReference type="NCBIfam" id="TIGR02937">
    <property type="entry name" value="sigma70-ECF"/>
    <property type="match status" value="1"/>
</dbReference>
<dbReference type="InterPro" id="IPR036388">
    <property type="entry name" value="WH-like_DNA-bd_sf"/>
</dbReference>